<gene>
    <name evidence="2" type="ORF">NQ314_006190</name>
</gene>
<dbReference type="PANTHER" id="PTHR23355">
    <property type="entry name" value="RIBONUCLEASE"/>
    <property type="match status" value="1"/>
</dbReference>
<keyword evidence="3" id="KW-1185">Reference proteome</keyword>
<dbReference type="Proteomes" id="UP001162156">
    <property type="component" value="Unassembled WGS sequence"/>
</dbReference>
<feature type="domain" description="CSD2" evidence="1">
    <location>
        <begin position="23"/>
        <end position="96"/>
    </location>
</feature>
<comment type="caution">
    <text evidence="2">The sequence shown here is derived from an EMBL/GenBank/DDBJ whole genome shotgun (WGS) entry which is preliminary data.</text>
</comment>
<dbReference type="InterPro" id="IPR041505">
    <property type="entry name" value="Dis3_CSD2"/>
</dbReference>
<accession>A0AAV8Z6C6</accession>
<dbReference type="GO" id="GO:0006402">
    <property type="term" value="P:mRNA catabolic process"/>
    <property type="evidence" value="ECO:0007669"/>
    <property type="project" value="TreeGrafter"/>
</dbReference>
<dbReference type="InterPro" id="IPR012340">
    <property type="entry name" value="NA-bd_OB-fold"/>
</dbReference>
<dbReference type="GO" id="GO:0000175">
    <property type="term" value="F:3'-5'-RNA exonuclease activity"/>
    <property type="evidence" value="ECO:0007669"/>
    <property type="project" value="TreeGrafter"/>
</dbReference>
<dbReference type="EMBL" id="JANEYF010001674">
    <property type="protein sequence ID" value="KAJ8959761.1"/>
    <property type="molecule type" value="Genomic_DNA"/>
</dbReference>
<proteinExistence type="predicted"/>
<dbReference type="SUPFAM" id="SSF50249">
    <property type="entry name" value="Nucleic acid-binding proteins"/>
    <property type="match status" value="1"/>
</dbReference>
<dbReference type="GO" id="GO:0000932">
    <property type="term" value="C:P-body"/>
    <property type="evidence" value="ECO:0007669"/>
    <property type="project" value="TreeGrafter"/>
</dbReference>
<evidence type="ECO:0000313" key="2">
    <source>
        <dbReference type="EMBL" id="KAJ8959761.1"/>
    </source>
</evidence>
<dbReference type="Pfam" id="PF17849">
    <property type="entry name" value="OB_Dis3"/>
    <property type="match status" value="1"/>
</dbReference>
<dbReference type="GO" id="GO:0010587">
    <property type="term" value="P:miRNA catabolic process"/>
    <property type="evidence" value="ECO:0007669"/>
    <property type="project" value="TreeGrafter"/>
</dbReference>
<dbReference type="InterPro" id="IPR050180">
    <property type="entry name" value="RNR_Ribonuclease"/>
</dbReference>
<sequence length="141" mass="16256">MLVHSRKAVGTLRPLDKKNSEFAVLYPRDKRIPILRIPAINWPNSFKNNPKQYEKILFVAKIIDWTVPNYALGVLTENLGLSGDLRVESISILREYCLDVTPFGPEVAEYLPKSNDIPQKELEYREDIREGMCVYNRSCNS</sequence>
<evidence type="ECO:0000259" key="1">
    <source>
        <dbReference type="Pfam" id="PF17849"/>
    </source>
</evidence>
<name>A0AAV8Z6C6_9CUCU</name>
<dbReference type="Gene3D" id="2.40.50.700">
    <property type="match status" value="1"/>
</dbReference>
<dbReference type="PANTHER" id="PTHR23355:SF9">
    <property type="entry name" value="DIS3-LIKE EXONUCLEASE 2"/>
    <property type="match status" value="1"/>
</dbReference>
<organism evidence="2 3">
    <name type="scientific">Rhamnusium bicolor</name>
    <dbReference type="NCBI Taxonomy" id="1586634"/>
    <lineage>
        <taxon>Eukaryota</taxon>
        <taxon>Metazoa</taxon>
        <taxon>Ecdysozoa</taxon>
        <taxon>Arthropoda</taxon>
        <taxon>Hexapoda</taxon>
        <taxon>Insecta</taxon>
        <taxon>Pterygota</taxon>
        <taxon>Neoptera</taxon>
        <taxon>Endopterygota</taxon>
        <taxon>Coleoptera</taxon>
        <taxon>Polyphaga</taxon>
        <taxon>Cucujiformia</taxon>
        <taxon>Chrysomeloidea</taxon>
        <taxon>Cerambycidae</taxon>
        <taxon>Lepturinae</taxon>
        <taxon>Rhagiini</taxon>
        <taxon>Rhamnusium</taxon>
    </lineage>
</organism>
<reference evidence="2" key="1">
    <citation type="journal article" date="2023" name="Insect Mol. Biol.">
        <title>Genome sequencing provides insights into the evolution of gene families encoding plant cell wall-degrading enzymes in longhorned beetles.</title>
        <authorList>
            <person name="Shin N.R."/>
            <person name="Okamura Y."/>
            <person name="Kirsch R."/>
            <person name="Pauchet Y."/>
        </authorList>
    </citation>
    <scope>NUCLEOTIDE SEQUENCE</scope>
    <source>
        <strain evidence="2">RBIC_L_NR</strain>
    </source>
</reference>
<dbReference type="AlphaFoldDB" id="A0AAV8Z6C6"/>
<protein>
    <recommendedName>
        <fullName evidence="1">CSD2 domain-containing protein</fullName>
    </recommendedName>
</protein>
<evidence type="ECO:0000313" key="3">
    <source>
        <dbReference type="Proteomes" id="UP001162156"/>
    </source>
</evidence>